<proteinExistence type="predicted"/>
<dbReference type="EMBL" id="MN738854">
    <property type="protein sequence ID" value="QHT28255.1"/>
    <property type="molecule type" value="Genomic_DNA"/>
</dbReference>
<dbReference type="Pfam" id="PF01728">
    <property type="entry name" value="FtsJ"/>
    <property type="match status" value="1"/>
</dbReference>
<dbReference type="GO" id="GO:0008168">
    <property type="term" value="F:methyltransferase activity"/>
    <property type="evidence" value="ECO:0007669"/>
    <property type="project" value="InterPro"/>
</dbReference>
<reference evidence="2" key="1">
    <citation type="journal article" date="2020" name="Nature">
        <title>Giant virus diversity and host interactions through global metagenomics.</title>
        <authorList>
            <person name="Schulz F."/>
            <person name="Roux S."/>
            <person name="Paez-Espino D."/>
            <person name="Jungbluth S."/>
            <person name="Walsh D.A."/>
            <person name="Denef V.J."/>
            <person name="McMahon K.D."/>
            <person name="Konstantinidis K.T."/>
            <person name="Eloe-Fadrosh E.A."/>
            <person name="Kyrpides N.C."/>
            <person name="Woyke T."/>
        </authorList>
    </citation>
    <scope>NUCLEOTIDE SEQUENCE</scope>
    <source>
        <strain evidence="2">GVMAG-M-3300001348-25</strain>
    </source>
</reference>
<sequence length="360" mass="42747">MIQQIALPYIRLDIIPKFVKNIINNKCENTTEIYIKNLQTTSIIDKLYQCDINTIINEILLSICQDDKYNHRWVLFEYLEIFHNNYSDKNEHIKNIECFGNSNNEIIYSLKKVFNNTNLNIITKDANNILNEIKNIDGKTNEQKLDLFVFDVSNFDILQAGMNEIEVFLLYLPLMLLKLNQGGGIIISLKDSYSVLIQDMLFYLNSIFEKVYICRPNIMVTSDNHRYIICRGLERKLDILEINRLLQFFYHLIVVLNGKKVLNSSARIFEQDIPMFFKCKIDEINCIYGQQILEYTMMVINNKQHEIYSYYKTRNERIDNWINIHKYYFNVNIEKIYSDQEAILNVKQIIDTLVDEIEND</sequence>
<accession>A0A6C0ELN7</accession>
<organism evidence="2">
    <name type="scientific">viral metagenome</name>
    <dbReference type="NCBI Taxonomy" id="1070528"/>
    <lineage>
        <taxon>unclassified sequences</taxon>
        <taxon>metagenomes</taxon>
        <taxon>organismal metagenomes</taxon>
    </lineage>
</organism>
<protein>
    <recommendedName>
        <fullName evidence="1">Ribosomal RNA methyltransferase FtsJ domain-containing protein</fullName>
    </recommendedName>
</protein>
<evidence type="ECO:0000259" key="1">
    <source>
        <dbReference type="Pfam" id="PF01728"/>
    </source>
</evidence>
<feature type="domain" description="Ribosomal RNA methyltransferase FtsJ" evidence="1">
    <location>
        <begin position="118"/>
        <end position="232"/>
    </location>
</feature>
<dbReference type="InterPro" id="IPR002877">
    <property type="entry name" value="RNA_MeTrfase_FtsJ_dom"/>
</dbReference>
<evidence type="ECO:0000313" key="2">
    <source>
        <dbReference type="EMBL" id="QHT28255.1"/>
    </source>
</evidence>
<dbReference type="Gene3D" id="3.40.50.12760">
    <property type="match status" value="1"/>
</dbReference>
<dbReference type="GO" id="GO:0032259">
    <property type="term" value="P:methylation"/>
    <property type="evidence" value="ECO:0007669"/>
    <property type="project" value="InterPro"/>
</dbReference>
<dbReference type="AlphaFoldDB" id="A0A6C0ELN7"/>
<name>A0A6C0ELN7_9ZZZZ</name>